<reference evidence="4" key="1">
    <citation type="journal article" date="2020" name="Stud. Mycol.">
        <title>101 Dothideomycetes genomes: a test case for predicting lifestyles and emergence of pathogens.</title>
        <authorList>
            <person name="Haridas S."/>
            <person name="Albert R."/>
            <person name="Binder M."/>
            <person name="Bloem J."/>
            <person name="Labutti K."/>
            <person name="Salamov A."/>
            <person name="Andreopoulos B."/>
            <person name="Baker S."/>
            <person name="Barry K."/>
            <person name="Bills G."/>
            <person name="Bluhm B."/>
            <person name="Cannon C."/>
            <person name="Castanera R."/>
            <person name="Culley D."/>
            <person name="Daum C."/>
            <person name="Ezra D."/>
            <person name="Gonzalez J."/>
            <person name="Henrissat B."/>
            <person name="Kuo A."/>
            <person name="Liang C."/>
            <person name="Lipzen A."/>
            <person name="Lutzoni F."/>
            <person name="Magnuson J."/>
            <person name="Mondo S."/>
            <person name="Nolan M."/>
            <person name="Ohm R."/>
            <person name="Pangilinan J."/>
            <person name="Park H.-J."/>
            <person name="Ramirez L."/>
            <person name="Alfaro M."/>
            <person name="Sun H."/>
            <person name="Tritt A."/>
            <person name="Yoshinaga Y."/>
            <person name="Zwiers L.-H."/>
            <person name="Turgeon B."/>
            <person name="Goodwin S."/>
            <person name="Spatafora J."/>
            <person name="Crous P."/>
            <person name="Grigoriev I."/>
        </authorList>
    </citation>
    <scope>NUCLEOTIDE SEQUENCE</scope>
    <source>
        <strain evidence="4">CBS 123094</strain>
    </source>
</reference>
<dbReference type="EMBL" id="ML977714">
    <property type="protein sequence ID" value="KAF1993297.1"/>
    <property type="molecule type" value="Genomic_DNA"/>
</dbReference>
<evidence type="ECO:0000313" key="4">
    <source>
        <dbReference type="EMBL" id="KAF1993297.1"/>
    </source>
</evidence>
<keyword evidence="5" id="KW-1185">Reference proteome</keyword>
<dbReference type="InterPro" id="IPR008271">
    <property type="entry name" value="Ser/Thr_kinase_AS"/>
</dbReference>
<dbReference type="GO" id="GO:0004674">
    <property type="term" value="F:protein serine/threonine kinase activity"/>
    <property type="evidence" value="ECO:0007669"/>
    <property type="project" value="UniProtKB-EC"/>
</dbReference>
<dbReference type="EC" id="2.7.11.1" evidence="1"/>
<protein>
    <recommendedName>
        <fullName evidence="1">non-specific serine/threonine protein kinase</fullName>
        <ecNumber evidence="1">2.7.11.1</ecNumber>
    </recommendedName>
</protein>
<dbReference type="FunFam" id="1.10.510.10:FF:001123">
    <property type="entry name" value="CK1/CK1/CK1-D protein kinase"/>
    <property type="match status" value="1"/>
</dbReference>
<feature type="region of interest" description="Disordered" evidence="2">
    <location>
        <begin position="306"/>
        <end position="336"/>
    </location>
</feature>
<keyword evidence="4" id="KW-0808">Transferase</keyword>
<evidence type="ECO:0000256" key="1">
    <source>
        <dbReference type="ARBA" id="ARBA00012513"/>
    </source>
</evidence>
<organism evidence="4 5">
    <name type="scientific">Amniculicola lignicola CBS 123094</name>
    <dbReference type="NCBI Taxonomy" id="1392246"/>
    <lineage>
        <taxon>Eukaryota</taxon>
        <taxon>Fungi</taxon>
        <taxon>Dikarya</taxon>
        <taxon>Ascomycota</taxon>
        <taxon>Pezizomycotina</taxon>
        <taxon>Dothideomycetes</taxon>
        <taxon>Pleosporomycetidae</taxon>
        <taxon>Pleosporales</taxon>
        <taxon>Amniculicolaceae</taxon>
        <taxon>Amniculicola</taxon>
    </lineage>
</organism>
<feature type="domain" description="Protein kinase" evidence="3">
    <location>
        <begin position="13"/>
        <end position="280"/>
    </location>
</feature>
<dbReference type="PROSITE" id="PS50011">
    <property type="entry name" value="PROTEIN_KINASE_DOM"/>
    <property type="match status" value="1"/>
</dbReference>
<name>A0A6A5VWQ7_9PLEO</name>
<dbReference type="AlphaFoldDB" id="A0A6A5VWQ7"/>
<dbReference type="GO" id="GO:0005524">
    <property type="term" value="F:ATP binding"/>
    <property type="evidence" value="ECO:0007669"/>
    <property type="project" value="InterPro"/>
</dbReference>
<dbReference type="SUPFAM" id="SSF56112">
    <property type="entry name" value="Protein kinase-like (PK-like)"/>
    <property type="match status" value="1"/>
</dbReference>
<dbReference type="PANTHER" id="PTHR11909">
    <property type="entry name" value="CASEIN KINASE-RELATED"/>
    <property type="match status" value="1"/>
</dbReference>
<evidence type="ECO:0000259" key="3">
    <source>
        <dbReference type="PROSITE" id="PS50011"/>
    </source>
</evidence>
<dbReference type="InterPro" id="IPR011009">
    <property type="entry name" value="Kinase-like_dom_sf"/>
</dbReference>
<keyword evidence="4" id="KW-0418">Kinase</keyword>
<feature type="compositionally biased region" description="Basic and acidic residues" evidence="2">
    <location>
        <begin position="325"/>
        <end position="336"/>
    </location>
</feature>
<dbReference type="InterPro" id="IPR000719">
    <property type="entry name" value="Prot_kinase_dom"/>
</dbReference>
<evidence type="ECO:0000256" key="2">
    <source>
        <dbReference type="SAM" id="MobiDB-lite"/>
    </source>
</evidence>
<dbReference type="Proteomes" id="UP000799779">
    <property type="component" value="Unassembled WGS sequence"/>
</dbReference>
<evidence type="ECO:0000313" key="5">
    <source>
        <dbReference type="Proteomes" id="UP000799779"/>
    </source>
</evidence>
<dbReference type="Gene3D" id="1.10.510.10">
    <property type="entry name" value="Transferase(Phosphotransferase) domain 1"/>
    <property type="match status" value="1"/>
</dbReference>
<dbReference type="OrthoDB" id="5800476at2759"/>
<dbReference type="InterPro" id="IPR050235">
    <property type="entry name" value="CK1_Ser-Thr_kinase"/>
</dbReference>
<accession>A0A6A5VWQ7</accession>
<sequence length="336" mass="38991">MWSPRTFLSMIDIALTERSAKEAAALSTRARTDLQSNEEVAIKLEYIRDGLEMLKIEAETYKALSGGIGIPRVRWAGEECDYYVLVHDLLGPSLEDLFNYCGRKFSLKTVLLLADQLISRTEYIHAKSFIHRDIKPDNFLMGIGRQGNVVYAIDFGLAKDYREAERYKGLQGRQFDGTRRYASINNHNGIEQSRRDDLESLGYVLVYFARGSLPWQGLKAATEEGRNERIKEMKISLSAKDLCRDLPVEFATYINYTRSLDFDNKPDYSYLRDLFRRLFIRNGFSYDDVYDWTVKKYIEIHSRVNEPMSRTPRGPQKRKLTSARRQQEEAKARRSA</sequence>
<dbReference type="Pfam" id="PF00069">
    <property type="entry name" value="Pkinase"/>
    <property type="match status" value="1"/>
</dbReference>
<gene>
    <name evidence="4" type="ORF">P154DRAFT_582957</name>
</gene>
<dbReference type="SMART" id="SM00220">
    <property type="entry name" value="S_TKc"/>
    <property type="match status" value="1"/>
</dbReference>
<proteinExistence type="predicted"/>
<dbReference type="PROSITE" id="PS00108">
    <property type="entry name" value="PROTEIN_KINASE_ST"/>
    <property type="match status" value="1"/>
</dbReference>